<accession>A0ABX6PU28</accession>
<comment type="similarity">
    <text evidence="10">Belongs to the DEAD box helicase family.</text>
</comment>
<dbReference type="Gene3D" id="3.40.50.300">
    <property type="entry name" value="P-loop containing nucleotide triphosphate hydrolases"/>
    <property type="match status" value="2"/>
</dbReference>
<organism evidence="12 13">
    <name type="scientific">Caproicibacterium lactatifermentans</name>
    <dbReference type="NCBI Taxonomy" id="2666138"/>
    <lineage>
        <taxon>Bacteria</taxon>
        <taxon>Bacillati</taxon>
        <taxon>Bacillota</taxon>
        <taxon>Clostridia</taxon>
        <taxon>Eubacteriales</taxon>
        <taxon>Oscillospiraceae</taxon>
        <taxon>Caproicibacterium</taxon>
    </lineage>
</organism>
<proteinExistence type="inferred from homology"/>
<dbReference type="InterPro" id="IPR006483">
    <property type="entry name" value="CRISPR-assoc_Cas3_HD"/>
</dbReference>
<feature type="domain" description="HD Cas3-type" evidence="11">
    <location>
        <begin position="63"/>
        <end position="255"/>
    </location>
</feature>
<dbReference type="Pfam" id="PF22590">
    <property type="entry name" value="Cas3-like_C_2"/>
    <property type="match status" value="1"/>
</dbReference>
<dbReference type="PANTHER" id="PTHR47959:SF16">
    <property type="entry name" value="CRISPR-ASSOCIATED NUCLEASE_HELICASE CAS3-RELATED"/>
    <property type="match status" value="1"/>
</dbReference>
<sequence>MWYGYRKRWPSSYGQNTSCAKKYALRRPRSHTGFSGLKKCHSLFRRMAFTFRKDDETLILYAKSADCQTLQEHTEKCLEKYKELKTLYPALFSASDWKILYWAVKFHDIGKVDAHFQNKILKAIGKPTVPAEGSEFPHNYLSPAFLNTDYFFDELGFNNLETELLVKVIFYHHARESVIGNYKNELTAYIADVLQKRWNEVQAEGGIPLYDGLSADLQTEYIVAIDYHGDEIWLNDELQERYMKLKGTMNRIDYCASAGVNIEQSPKDDDGYLYSEKTEQFMQRSGFTLRPVQEYLKEHSDQNVIVQASTGCGKTEGALLWLDGKKGFYTLPLKASINAIYQRITENIGYHKAAVLHGDARAVYLEQMENEEANDEQALQKYRLARLLTAPLTVCTIDQLFRFVYKANGTEAPAAALACGNLVIDEIQTYSPELIASILYALHFISDMGGHFCIMTATFPKILFRLMKQHGIPCPEKDALPNFHGSMPCRHRIKLLYEREFPLAQICEQAKTKRVLVLVNRVKRAQQVQAQLKELGTEANVLHSRYLRKDRRTLEKEIQNFAPNNPNREAQCGVWISTQVVEASLDIDFDILYTELCTVDSLLQRMGRVYRSRKYDLGKVPNVYILENQDIGSPKHPIVDGQLYQYTLEAVQKYDGCLLQENDRQDDKTDMMDLVYDEDKNPRILQSNYGKAIQFNYNLLESGEMYKVDNQEIRFRDIDSVTVMPYRVYEQLEGSGELAQIRQKMKHGSYKGKMEAQEFFMDHTIAVPDMGLDIDRNLSANEKRFYPHSGVCLYNGEYDFDETTGQGIGLINQYKNKKGREEFDNFL</sequence>
<keyword evidence="9" id="KW-0051">Antiviral defense</keyword>
<evidence type="ECO:0000313" key="13">
    <source>
        <dbReference type="Proteomes" id="UP000509623"/>
    </source>
</evidence>
<dbReference type="Proteomes" id="UP000509623">
    <property type="component" value="Chromosome"/>
</dbReference>
<dbReference type="NCBIfam" id="TIGR01587">
    <property type="entry name" value="cas3_core"/>
    <property type="match status" value="1"/>
</dbReference>
<dbReference type="InterPro" id="IPR050079">
    <property type="entry name" value="DEAD_box_RNA_helicase"/>
</dbReference>
<dbReference type="CDD" id="cd09641">
    <property type="entry name" value="Cas3''_I"/>
    <property type="match status" value="1"/>
</dbReference>
<keyword evidence="4" id="KW-0479">Metal-binding</keyword>
<evidence type="ECO:0000313" key="12">
    <source>
        <dbReference type="EMBL" id="QKO29740.1"/>
    </source>
</evidence>
<reference evidence="13" key="1">
    <citation type="submission" date="2019-11" db="EMBL/GenBank/DDBJ databases">
        <authorList>
            <person name="Ren C."/>
            <person name="Wang H."/>
            <person name="Xu Y."/>
        </authorList>
    </citation>
    <scope>NUCLEOTIDE SEQUENCE [LARGE SCALE GENOMIC DNA]</scope>
    <source>
        <strain evidence="13">JNU-WLY1368</strain>
    </source>
</reference>
<evidence type="ECO:0000256" key="5">
    <source>
        <dbReference type="ARBA" id="ARBA00022741"/>
    </source>
</evidence>
<evidence type="ECO:0000256" key="6">
    <source>
        <dbReference type="ARBA" id="ARBA00022801"/>
    </source>
</evidence>
<keyword evidence="7" id="KW-0347">Helicase</keyword>
<dbReference type="PANTHER" id="PTHR47959">
    <property type="entry name" value="ATP-DEPENDENT RNA HELICASE RHLE-RELATED"/>
    <property type="match status" value="1"/>
</dbReference>
<dbReference type="SMART" id="SM00487">
    <property type="entry name" value="DEXDc"/>
    <property type="match status" value="1"/>
</dbReference>
<dbReference type="NCBIfam" id="TIGR01596">
    <property type="entry name" value="cas3_HD"/>
    <property type="match status" value="1"/>
</dbReference>
<keyword evidence="8" id="KW-0067">ATP-binding</keyword>
<keyword evidence="5" id="KW-0547">Nucleotide-binding</keyword>
<keyword evidence="6" id="KW-0378">Hydrolase</keyword>
<dbReference type="InterPro" id="IPR011545">
    <property type="entry name" value="DEAD/DEAH_box_helicase_dom"/>
</dbReference>
<comment type="similarity">
    <text evidence="2">In the central section; belongs to the CRISPR-associated helicase Cas3 family.</text>
</comment>
<dbReference type="EMBL" id="CP046161">
    <property type="protein sequence ID" value="QKO29740.1"/>
    <property type="molecule type" value="Genomic_DNA"/>
</dbReference>
<evidence type="ECO:0000256" key="10">
    <source>
        <dbReference type="ARBA" id="ARBA00038437"/>
    </source>
</evidence>
<comment type="similarity">
    <text evidence="1">In the N-terminal section; belongs to the CRISPR-associated nuclease Cas3-HD family.</text>
</comment>
<name>A0ABX6PU28_9FIRM</name>
<dbReference type="Pfam" id="PF00270">
    <property type="entry name" value="DEAD"/>
    <property type="match status" value="1"/>
</dbReference>
<dbReference type="InterPro" id="IPR038257">
    <property type="entry name" value="CRISPR-assoc_Cas3_HD_sf"/>
</dbReference>
<evidence type="ECO:0000256" key="1">
    <source>
        <dbReference type="ARBA" id="ARBA00006847"/>
    </source>
</evidence>
<dbReference type="InterPro" id="IPR014001">
    <property type="entry name" value="Helicase_ATP-bd"/>
</dbReference>
<gene>
    <name evidence="12" type="primary">cas3</name>
    <name evidence="12" type="ORF">GKP14_01130</name>
</gene>
<evidence type="ECO:0000259" key="11">
    <source>
        <dbReference type="PROSITE" id="PS51643"/>
    </source>
</evidence>
<dbReference type="InterPro" id="IPR027417">
    <property type="entry name" value="P-loop_NTPase"/>
</dbReference>
<evidence type="ECO:0000256" key="4">
    <source>
        <dbReference type="ARBA" id="ARBA00022723"/>
    </source>
</evidence>
<protein>
    <submittedName>
        <fullName evidence="12">CRISPR-associated helicase Cas3</fullName>
    </submittedName>
</protein>
<keyword evidence="3" id="KW-0540">Nuclease</keyword>
<dbReference type="PROSITE" id="PS51643">
    <property type="entry name" value="HD_CAS3"/>
    <property type="match status" value="1"/>
</dbReference>
<dbReference type="Gene3D" id="1.10.3210.30">
    <property type="match status" value="1"/>
</dbReference>
<evidence type="ECO:0000256" key="7">
    <source>
        <dbReference type="ARBA" id="ARBA00022806"/>
    </source>
</evidence>
<evidence type="ECO:0000256" key="9">
    <source>
        <dbReference type="ARBA" id="ARBA00023118"/>
    </source>
</evidence>
<evidence type="ECO:0000256" key="2">
    <source>
        <dbReference type="ARBA" id="ARBA00009046"/>
    </source>
</evidence>
<dbReference type="SMART" id="SM00490">
    <property type="entry name" value="HELICc"/>
    <property type="match status" value="1"/>
</dbReference>
<dbReference type="SUPFAM" id="SSF52540">
    <property type="entry name" value="P-loop containing nucleoside triphosphate hydrolases"/>
    <property type="match status" value="1"/>
</dbReference>
<dbReference type="Pfam" id="PF18019">
    <property type="entry name" value="Cas3_HD"/>
    <property type="match status" value="1"/>
</dbReference>
<dbReference type="InterPro" id="IPR001650">
    <property type="entry name" value="Helicase_C-like"/>
</dbReference>
<dbReference type="InterPro" id="IPR006474">
    <property type="entry name" value="Helicase_Cas3_CRISPR-ass_core"/>
</dbReference>
<evidence type="ECO:0000256" key="8">
    <source>
        <dbReference type="ARBA" id="ARBA00022840"/>
    </source>
</evidence>
<evidence type="ECO:0000256" key="3">
    <source>
        <dbReference type="ARBA" id="ARBA00022722"/>
    </source>
</evidence>
<dbReference type="SUPFAM" id="SSF109604">
    <property type="entry name" value="HD-domain/PDEase-like"/>
    <property type="match status" value="1"/>
</dbReference>
<keyword evidence="13" id="KW-1185">Reference proteome</keyword>
<dbReference type="InterPro" id="IPR054712">
    <property type="entry name" value="Cas3-like_dom"/>
</dbReference>